<organism evidence="1 2">
    <name type="scientific">Ornithinicoccus hortensis</name>
    <dbReference type="NCBI Taxonomy" id="82346"/>
    <lineage>
        <taxon>Bacteria</taxon>
        <taxon>Bacillati</taxon>
        <taxon>Actinomycetota</taxon>
        <taxon>Actinomycetes</taxon>
        <taxon>Micrococcales</taxon>
        <taxon>Intrasporangiaceae</taxon>
        <taxon>Ornithinicoccus</taxon>
    </lineage>
</organism>
<gene>
    <name evidence="1" type="ORF">FB467_1674</name>
</gene>
<comment type="caution">
    <text evidence="1">The sequence shown here is derived from an EMBL/GenBank/DDBJ whole genome shotgun (WGS) entry which is preliminary data.</text>
</comment>
<proteinExistence type="predicted"/>
<name>A0A542YR28_9MICO</name>
<dbReference type="Proteomes" id="UP000319516">
    <property type="component" value="Unassembled WGS sequence"/>
</dbReference>
<evidence type="ECO:0000313" key="2">
    <source>
        <dbReference type="Proteomes" id="UP000319516"/>
    </source>
</evidence>
<evidence type="ECO:0000313" key="1">
    <source>
        <dbReference type="EMBL" id="TQL50562.1"/>
    </source>
</evidence>
<accession>A0A542YR28</accession>
<protein>
    <recommendedName>
        <fullName evidence="3">HEPN domain-containing protein</fullName>
    </recommendedName>
</protein>
<evidence type="ECO:0008006" key="3">
    <source>
        <dbReference type="Google" id="ProtNLM"/>
    </source>
</evidence>
<keyword evidence="2" id="KW-1185">Reference proteome</keyword>
<dbReference type="OrthoDB" id="10011595at2"/>
<reference evidence="1 2" key="1">
    <citation type="submission" date="2019-06" db="EMBL/GenBank/DDBJ databases">
        <title>Sequencing the genomes of 1000 actinobacteria strains.</title>
        <authorList>
            <person name="Klenk H.-P."/>
        </authorList>
    </citation>
    <scope>NUCLEOTIDE SEQUENCE [LARGE SCALE GENOMIC DNA]</scope>
    <source>
        <strain evidence="1 2">DSM 12335</strain>
    </source>
</reference>
<sequence length="181" mass="19647">MTSQFPDIDRIAFRRDDQSDHPGGGHCSFLEGDEENGGWLGMLDQHARALRILCTAAHTDEPLTRPIIFAAHHTCEVAIKAALVQRGVAIEGELKGHLLNDLLNELGTTGWASSAPDGHQQWVAEFVAAMVAVTPNGFDGKYAELPNDMASDWCCVNPIGMLATVETFIAFVIADVPLEHE</sequence>
<dbReference type="AlphaFoldDB" id="A0A542YR28"/>
<dbReference type="EMBL" id="VFOP01000001">
    <property type="protein sequence ID" value="TQL50562.1"/>
    <property type="molecule type" value="Genomic_DNA"/>
</dbReference>
<dbReference type="RefSeq" id="WP_141784685.1">
    <property type="nucleotide sequence ID" value="NZ_BAAAIK010000002.1"/>
</dbReference>